<sequence>MKHIITTLFALVFCINGHSQTKILLREEMEKLFPEDVQQQLGFKSQIRLVYSFADKNGSYYLPICESFDGMGDDDSLHSKIRGVNLKYENGQFVKQWEMNDHILTTQYEESIWFYTKYVTIKDLDGDGEVDPVLVYGSSAANGKSDGRMKILVYYKGKKVAIRHQNSEFDGGRTTDVDVEFYELPAKVQGFVKGLMKRLADDGQVIYATDWVQKMNQKKTSIQ</sequence>
<dbReference type="OrthoDB" id="8750305at2"/>
<protein>
    <submittedName>
        <fullName evidence="1">Uncharacterized protein</fullName>
    </submittedName>
</protein>
<reference evidence="2 4" key="2">
    <citation type="submission" date="2023-11" db="EMBL/GenBank/DDBJ databases">
        <title>MicrobeMod: A computational toolkit for identifying prokaryotic methylation and restriction-modification with nanopore sequencing.</title>
        <authorList>
            <person name="Crits-Christoph A."/>
            <person name="Kang S.C."/>
            <person name="Lee H."/>
            <person name="Ostrov N."/>
        </authorList>
    </citation>
    <scope>NUCLEOTIDE SEQUENCE [LARGE SCALE GENOMIC DNA]</scope>
    <source>
        <strain evidence="2 4">ATCC 23090</strain>
    </source>
</reference>
<dbReference type="EMBL" id="FPIZ01000011">
    <property type="protein sequence ID" value="SFW69373.1"/>
    <property type="molecule type" value="Genomic_DNA"/>
</dbReference>
<evidence type="ECO:0000313" key="3">
    <source>
        <dbReference type="Proteomes" id="UP000183788"/>
    </source>
</evidence>
<organism evidence="1 3">
    <name type="scientific">Chitinophaga sancti</name>
    <dbReference type="NCBI Taxonomy" id="1004"/>
    <lineage>
        <taxon>Bacteria</taxon>
        <taxon>Pseudomonadati</taxon>
        <taxon>Bacteroidota</taxon>
        <taxon>Chitinophagia</taxon>
        <taxon>Chitinophagales</taxon>
        <taxon>Chitinophagaceae</taxon>
        <taxon>Chitinophaga</taxon>
    </lineage>
</organism>
<name>A0A1K1RBG4_9BACT</name>
<proteinExistence type="predicted"/>
<dbReference type="AlphaFoldDB" id="A0A1K1RBG4"/>
<evidence type="ECO:0000313" key="2">
    <source>
        <dbReference type="EMBL" id="WQG88802.1"/>
    </source>
</evidence>
<dbReference type="InterPro" id="IPR058148">
    <property type="entry name" value="M949_RS01915-like_dom"/>
</dbReference>
<dbReference type="STRING" id="1004.SAMN05661012_03581"/>
<evidence type="ECO:0000313" key="1">
    <source>
        <dbReference type="EMBL" id="SFW69373.1"/>
    </source>
</evidence>
<dbReference type="Proteomes" id="UP001326715">
    <property type="component" value="Chromosome"/>
</dbReference>
<accession>A0A1K1RBG4</accession>
<evidence type="ECO:0000313" key="4">
    <source>
        <dbReference type="Proteomes" id="UP001326715"/>
    </source>
</evidence>
<reference evidence="1 3" key="1">
    <citation type="submission" date="2016-11" db="EMBL/GenBank/DDBJ databases">
        <authorList>
            <person name="Jaros S."/>
            <person name="Januszkiewicz K."/>
            <person name="Wedrychowicz H."/>
        </authorList>
    </citation>
    <scope>NUCLEOTIDE SEQUENCE [LARGE SCALE GENOMIC DNA]</scope>
    <source>
        <strain evidence="1 3">DSM 784</strain>
    </source>
</reference>
<dbReference type="EMBL" id="CP140154">
    <property type="protein sequence ID" value="WQG88802.1"/>
    <property type="molecule type" value="Genomic_DNA"/>
</dbReference>
<gene>
    <name evidence="1" type="ORF">SAMN05661012_03581</name>
    <name evidence="2" type="ORF">SR876_28135</name>
</gene>
<keyword evidence="4" id="KW-1185">Reference proteome</keyword>
<dbReference type="NCBIfam" id="NF046077">
    <property type="entry name" value="LPS_M949_RS01915"/>
    <property type="match status" value="1"/>
</dbReference>
<dbReference type="RefSeq" id="WP_072362595.1">
    <property type="nucleotide sequence ID" value="NZ_CBHWAX010000011.1"/>
</dbReference>
<dbReference type="Proteomes" id="UP000183788">
    <property type="component" value="Unassembled WGS sequence"/>
</dbReference>